<organism evidence="7 8">
    <name type="scientific">Mesorhabditis belari</name>
    <dbReference type="NCBI Taxonomy" id="2138241"/>
    <lineage>
        <taxon>Eukaryota</taxon>
        <taxon>Metazoa</taxon>
        <taxon>Ecdysozoa</taxon>
        <taxon>Nematoda</taxon>
        <taxon>Chromadorea</taxon>
        <taxon>Rhabditida</taxon>
        <taxon>Rhabditina</taxon>
        <taxon>Rhabditomorpha</taxon>
        <taxon>Rhabditoidea</taxon>
        <taxon>Rhabditidae</taxon>
        <taxon>Mesorhabditinae</taxon>
        <taxon>Mesorhabditis</taxon>
    </lineage>
</organism>
<feature type="repeat" description="WD" evidence="5">
    <location>
        <begin position="355"/>
        <end position="397"/>
    </location>
</feature>
<feature type="repeat" description="WD" evidence="5">
    <location>
        <begin position="402"/>
        <end position="438"/>
    </location>
</feature>
<feature type="repeat" description="WD" evidence="5">
    <location>
        <begin position="462"/>
        <end position="503"/>
    </location>
</feature>
<feature type="repeat" description="WD" evidence="5">
    <location>
        <begin position="508"/>
        <end position="549"/>
    </location>
</feature>
<dbReference type="InterPro" id="IPR013934">
    <property type="entry name" value="Utp13_C"/>
</dbReference>
<dbReference type="Pfam" id="PF08625">
    <property type="entry name" value="Utp13"/>
    <property type="match status" value="1"/>
</dbReference>
<dbReference type="WBParaSite" id="MBELARI_LOCUS19787">
    <property type="protein sequence ID" value="MBELARI_LOCUS19787"/>
    <property type="gene ID" value="MBELARI_LOCUS19787"/>
</dbReference>
<dbReference type="SUPFAM" id="SSF50978">
    <property type="entry name" value="WD40 repeat-like"/>
    <property type="match status" value="2"/>
</dbReference>
<dbReference type="InterPro" id="IPR001680">
    <property type="entry name" value="WD40_rpt"/>
</dbReference>
<feature type="repeat" description="WD" evidence="5">
    <location>
        <begin position="594"/>
        <end position="626"/>
    </location>
</feature>
<dbReference type="PROSITE" id="PS50294">
    <property type="entry name" value="WD_REPEATS_REGION"/>
    <property type="match status" value="5"/>
</dbReference>
<dbReference type="AlphaFoldDB" id="A0AAF3F010"/>
<dbReference type="GO" id="GO:0000472">
    <property type="term" value="P:endonucleolytic cleavage to generate mature 5'-end of SSU-rRNA from (SSU-rRNA, 5.8S rRNA, LSU-rRNA)"/>
    <property type="evidence" value="ECO:0007669"/>
    <property type="project" value="TreeGrafter"/>
</dbReference>
<dbReference type="CDD" id="cd00200">
    <property type="entry name" value="WD40"/>
    <property type="match status" value="1"/>
</dbReference>
<feature type="domain" description="U3 small nucleolar RNA-associated protein 13 C-terminal" evidence="6">
    <location>
        <begin position="647"/>
        <end position="777"/>
    </location>
</feature>
<dbReference type="GO" id="GO:0032040">
    <property type="term" value="C:small-subunit processome"/>
    <property type="evidence" value="ECO:0007669"/>
    <property type="project" value="InterPro"/>
</dbReference>
<name>A0AAF3F010_9BILA</name>
<evidence type="ECO:0000259" key="6">
    <source>
        <dbReference type="Pfam" id="PF08625"/>
    </source>
</evidence>
<evidence type="ECO:0000256" key="1">
    <source>
        <dbReference type="ARBA" id="ARBA00004604"/>
    </source>
</evidence>
<dbReference type="InterPro" id="IPR020472">
    <property type="entry name" value="WD40_PAC1"/>
</dbReference>
<dbReference type="Proteomes" id="UP000887575">
    <property type="component" value="Unassembled WGS sequence"/>
</dbReference>
<keyword evidence="7" id="KW-1185">Reference proteome</keyword>
<evidence type="ECO:0000313" key="7">
    <source>
        <dbReference type="Proteomes" id="UP000887575"/>
    </source>
</evidence>
<evidence type="ECO:0000256" key="4">
    <source>
        <dbReference type="ARBA" id="ARBA00023242"/>
    </source>
</evidence>
<keyword evidence="4" id="KW-0539">Nucleus</keyword>
<comment type="subcellular location">
    <subcellularLocation>
        <location evidence="1">Nucleus</location>
        <location evidence="1">Nucleolus</location>
    </subcellularLocation>
</comment>
<proteinExistence type="predicted"/>
<dbReference type="InterPro" id="IPR019775">
    <property type="entry name" value="WD40_repeat_CS"/>
</dbReference>
<dbReference type="GO" id="GO:0000480">
    <property type="term" value="P:endonucleolytic cleavage in 5'-ETS of tricistronic rRNA transcript (SSU-rRNA, 5.8S rRNA, LSU-rRNA)"/>
    <property type="evidence" value="ECO:0007669"/>
    <property type="project" value="TreeGrafter"/>
</dbReference>
<evidence type="ECO:0000313" key="8">
    <source>
        <dbReference type="WBParaSite" id="MBELARI_LOCUS19787"/>
    </source>
</evidence>
<dbReference type="PROSITE" id="PS00678">
    <property type="entry name" value="WD_REPEATS_1"/>
    <property type="match status" value="1"/>
</dbReference>
<dbReference type="PRINTS" id="PR00320">
    <property type="entry name" value="GPROTEINBRPT"/>
</dbReference>
<accession>A0AAF3F010</accession>
<dbReference type="GO" id="GO:0034511">
    <property type="term" value="F:U3 snoRNA binding"/>
    <property type="evidence" value="ECO:0007669"/>
    <property type="project" value="TreeGrafter"/>
</dbReference>
<keyword evidence="2 5" id="KW-0853">WD repeat</keyword>
<dbReference type="PANTHER" id="PTHR19854">
    <property type="entry name" value="TRANSDUCIN BETA-LIKE 3"/>
    <property type="match status" value="1"/>
</dbReference>
<evidence type="ECO:0000256" key="3">
    <source>
        <dbReference type="ARBA" id="ARBA00022737"/>
    </source>
</evidence>
<sequence length="780" mass="86886">MKNLVKILSQTRCIEACFTGGDIAWSADGRRLYTTCTSSIKEINLFDNLATRTIGSAEEKGRITALTLDHSRERLLVAYSSGLICEYSIKESDFGTLLRSWKPMHSAPILIVKFNSDGSLFATASSDHNIKVWDVRKQTCLYHLAGASVVTTLCFVRNGRLLSGYMDGTVTMYSLNPGVVNRAMYQWKCHQSQISSICEIADTRKAVLISRDQTCTIIDMETTKVLKSLPLFEAIECGIVIGEKMLTVGEKGEIVEWITETAQRKRGKLLAGHSLKRILYNPTVDQLLIISAEEIIYLISASTFNVEKQIVGFHDEIFSTAIVGKTSEIPGHLVVAANSNLIRLYNLATWDCRLIDGHTDSVLSVRSALWNHSIVASCSKDNTIKLWKLDTEKNTLEAIAFGTGHTNTVSALVFSHHGKESFVLSAAHDTTLKLWDLRKLLNPSKKCAGPAEEKKLICSSTIVAHQKNITCVECSPNDALCLTASMDKTIKLWKIDTGRMQLGIAGTLTGHKRGVWDAKFSPNAQKVVSSSGDQTLKIWSVGDFSCLQTISGHSFAVLKGDWINNGSQLISADSGGVIKIWKLENNGAEAEASIEAHDDKIWSLCFTEDESQYITAGGDGRIIIWKDVSDEKRHEEDKKRREKIEQEQTLSNLLEQNRYLEALEYSLNLNRPFGSLKVVTKLSERDSLDAAFAQLDTNHLRVLLDFASQWNTNSRTATMGQQVLQAVLLVIRPEDLLELPNFTQIVEAFLPYTKRHAQRLDKARQDVSLLEYTVAQMRLT</sequence>
<feature type="repeat" description="WD" evidence="5">
    <location>
        <begin position="550"/>
        <end position="591"/>
    </location>
</feature>
<dbReference type="SMART" id="SM00320">
    <property type="entry name" value="WD40"/>
    <property type="match status" value="12"/>
</dbReference>
<dbReference type="Gene3D" id="2.130.10.10">
    <property type="entry name" value="YVTN repeat-like/Quinoprotein amine dehydrogenase"/>
    <property type="match status" value="3"/>
</dbReference>
<dbReference type="PROSITE" id="PS50082">
    <property type="entry name" value="WD_REPEATS_2"/>
    <property type="match status" value="7"/>
</dbReference>
<dbReference type="PANTHER" id="PTHR19854:SF15">
    <property type="entry name" value="TRANSDUCIN BETA-LIKE PROTEIN 3"/>
    <property type="match status" value="1"/>
</dbReference>
<dbReference type="GO" id="GO:0030686">
    <property type="term" value="C:90S preribosome"/>
    <property type="evidence" value="ECO:0007669"/>
    <property type="project" value="TreeGrafter"/>
</dbReference>
<dbReference type="InterPro" id="IPR015943">
    <property type="entry name" value="WD40/YVTN_repeat-like_dom_sf"/>
</dbReference>
<feature type="repeat" description="WD" evidence="5">
    <location>
        <begin position="102"/>
        <end position="143"/>
    </location>
</feature>
<protein>
    <submittedName>
        <fullName evidence="8">U3 small nucleolar RNA-associated protein 15 homolog</fullName>
    </submittedName>
</protein>
<reference evidence="8" key="1">
    <citation type="submission" date="2024-02" db="UniProtKB">
        <authorList>
            <consortium name="WormBaseParasite"/>
        </authorList>
    </citation>
    <scope>IDENTIFICATION</scope>
</reference>
<dbReference type="InterPro" id="IPR036322">
    <property type="entry name" value="WD40_repeat_dom_sf"/>
</dbReference>
<keyword evidence="3" id="KW-0677">Repeat</keyword>
<evidence type="ECO:0000256" key="2">
    <source>
        <dbReference type="ARBA" id="ARBA00022574"/>
    </source>
</evidence>
<dbReference type="Pfam" id="PF00400">
    <property type="entry name" value="WD40"/>
    <property type="match status" value="8"/>
</dbReference>
<evidence type="ECO:0000256" key="5">
    <source>
        <dbReference type="PROSITE-ProRule" id="PRU00221"/>
    </source>
</evidence>